<feature type="transmembrane region" description="Helical" evidence="6">
    <location>
        <begin position="345"/>
        <end position="370"/>
    </location>
</feature>
<keyword evidence="3 6" id="KW-0812">Transmembrane</keyword>
<dbReference type="PANTHER" id="PTHR16172">
    <property type="entry name" value="MAJOR FACILITATOR SUPERFAMILY DOMAIN-CONTAINING PROTEIN 6-LIKE"/>
    <property type="match status" value="1"/>
</dbReference>
<dbReference type="GO" id="GO:0016020">
    <property type="term" value="C:membrane"/>
    <property type="evidence" value="ECO:0007669"/>
    <property type="project" value="UniProtKB-SubCell"/>
</dbReference>
<feature type="transmembrane region" description="Helical" evidence="6">
    <location>
        <begin position="390"/>
        <end position="408"/>
    </location>
</feature>
<feature type="transmembrane region" description="Helical" evidence="6">
    <location>
        <begin position="444"/>
        <end position="467"/>
    </location>
</feature>
<gene>
    <name evidence="8" type="ORF">MEUPH1_LOCUS25712</name>
</gene>
<feature type="transmembrane region" description="Helical" evidence="6">
    <location>
        <begin position="20"/>
        <end position="41"/>
    </location>
</feature>
<accession>A0AAV0XT50</accession>
<feature type="transmembrane region" description="Helical" evidence="6">
    <location>
        <begin position="479"/>
        <end position="504"/>
    </location>
</feature>
<feature type="transmembrane region" description="Helical" evidence="6">
    <location>
        <begin position="304"/>
        <end position="324"/>
    </location>
</feature>
<dbReference type="InterPro" id="IPR036259">
    <property type="entry name" value="MFS_trans_sf"/>
</dbReference>
<evidence type="ECO:0000256" key="2">
    <source>
        <dbReference type="ARBA" id="ARBA00005241"/>
    </source>
</evidence>
<dbReference type="InterPro" id="IPR024989">
    <property type="entry name" value="MFS_assoc_dom"/>
</dbReference>
<evidence type="ECO:0000256" key="1">
    <source>
        <dbReference type="ARBA" id="ARBA00004141"/>
    </source>
</evidence>
<feature type="transmembrane region" description="Helical" evidence="6">
    <location>
        <begin position="272"/>
        <end position="289"/>
    </location>
</feature>
<dbReference type="PANTHER" id="PTHR16172:SF30">
    <property type="entry name" value="SUGAR BABY, ISOFORM C"/>
    <property type="match status" value="1"/>
</dbReference>
<dbReference type="AlphaFoldDB" id="A0AAV0XT50"/>
<feature type="transmembrane region" description="Helical" evidence="6">
    <location>
        <begin position="420"/>
        <end position="438"/>
    </location>
</feature>
<feature type="transmembrane region" description="Helical" evidence="6">
    <location>
        <begin position="229"/>
        <end position="251"/>
    </location>
</feature>
<protein>
    <recommendedName>
        <fullName evidence="7">Major facilitator superfamily associated domain-containing protein</fullName>
    </recommendedName>
</protein>
<dbReference type="Pfam" id="PF12832">
    <property type="entry name" value="MFS_1_like"/>
    <property type="match status" value="1"/>
</dbReference>
<proteinExistence type="inferred from homology"/>
<dbReference type="InterPro" id="IPR051717">
    <property type="entry name" value="MFS_MFSD6"/>
</dbReference>
<comment type="subcellular location">
    <subcellularLocation>
        <location evidence="1">Membrane</location>
        <topology evidence="1">Multi-pass membrane protein</topology>
    </subcellularLocation>
</comment>
<keyword evidence="9" id="KW-1185">Reference proteome</keyword>
<evidence type="ECO:0000256" key="3">
    <source>
        <dbReference type="ARBA" id="ARBA00022692"/>
    </source>
</evidence>
<sequence length="555" mass="63270">MGCPIIGFLPTIAKQLGYSITTYGVVMTVMSMISMIMAPLAGVIVDRFRVKKTLFFTMTLLMGVFSFSFMFVPKVPLEMGVEMKCESEIIMIVHSDTAQQNTSSFNDENNDELITCKLTCQNTKSYDHKINTTNNRSDFCDHWTKTTCNSDIESINDRSRIDVTLKLKDMERTESSYVFYLSSVQMNGTEIPLKCQCGLKTFCHISCPNKDMMRIATVPAYRGNVLNLYQFWIFFMTVSAFWTCVIIAVTLQNPICLDILEDKPEDYGKQKCWSSFGWGGFSIFIGWLVDRFSVGKKEKDYSPVFYSCILLTICNLFVINKLKVTETKKSKEKWKSVYGLFTKHYVIVFYIWVATNSFLHTIITHFLFWYMEDLVSANNDHDQRAWLKTLQGLAQGIQCFGGEIPFFFWSGWIIRKMGHINCMAIVLGAMAIRMYLYTVIWNPAWIIAIELLNGVSYALGLSVKMSYAKIMSPEDSTNTIIGIIALFDCIGDSLGSLLGGYLFYSYGGVWSFRFFAYGSALMCLLNILSNRFGLTKDLKNCNFVAVSTTENNQKQ</sequence>
<feature type="transmembrane region" description="Helical" evidence="6">
    <location>
        <begin position="510"/>
        <end position="529"/>
    </location>
</feature>
<evidence type="ECO:0000256" key="6">
    <source>
        <dbReference type="SAM" id="Phobius"/>
    </source>
</evidence>
<feature type="transmembrane region" description="Helical" evidence="6">
    <location>
        <begin position="53"/>
        <end position="72"/>
    </location>
</feature>
<comment type="caution">
    <text evidence="8">The sequence shown here is derived from an EMBL/GenBank/DDBJ whole genome shotgun (WGS) entry which is preliminary data.</text>
</comment>
<dbReference type="Gene3D" id="1.20.1250.20">
    <property type="entry name" value="MFS general substrate transporter like domains"/>
    <property type="match status" value="2"/>
</dbReference>
<reference evidence="8 9" key="1">
    <citation type="submission" date="2023-01" db="EMBL/GenBank/DDBJ databases">
        <authorList>
            <person name="Whitehead M."/>
        </authorList>
    </citation>
    <scope>NUCLEOTIDE SEQUENCE [LARGE SCALE GENOMIC DNA]</scope>
</reference>
<evidence type="ECO:0000313" key="8">
    <source>
        <dbReference type="EMBL" id="CAI6371744.1"/>
    </source>
</evidence>
<keyword evidence="5 6" id="KW-0472">Membrane</keyword>
<dbReference type="SUPFAM" id="SSF103473">
    <property type="entry name" value="MFS general substrate transporter"/>
    <property type="match status" value="1"/>
</dbReference>
<name>A0AAV0XT50_9HEMI</name>
<evidence type="ECO:0000256" key="5">
    <source>
        <dbReference type="ARBA" id="ARBA00023136"/>
    </source>
</evidence>
<evidence type="ECO:0000313" key="9">
    <source>
        <dbReference type="Proteomes" id="UP001160148"/>
    </source>
</evidence>
<feature type="domain" description="Major facilitator superfamily associated" evidence="7">
    <location>
        <begin position="14"/>
        <end position="514"/>
    </location>
</feature>
<keyword evidence="4 6" id="KW-1133">Transmembrane helix</keyword>
<comment type="similarity">
    <text evidence="2">Belongs to the major facilitator superfamily. MFSD6 family.</text>
</comment>
<evidence type="ECO:0000256" key="4">
    <source>
        <dbReference type="ARBA" id="ARBA00022989"/>
    </source>
</evidence>
<evidence type="ECO:0000259" key="7">
    <source>
        <dbReference type="Pfam" id="PF12832"/>
    </source>
</evidence>
<organism evidence="8 9">
    <name type="scientific">Macrosiphum euphorbiae</name>
    <name type="common">potato aphid</name>
    <dbReference type="NCBI Taxonomy" id="13131"/>
    <lineage>
        <taxon>Eukaryota</taxon>
        <taxon>Metazoa</taxon>
        <taxon>Ecdysozoa</taxon>
        <taxon>Arthropoda</taxon>
        <taxon>Hexapoda</taxon>
        <taxon>Insecta</taxon>
        <taxon>Pterygota</taxon>
        <taxon>Neoptera</taxon>
        <taxon>Paraneoptera</taxon>
        <taxon>Hemiptera</taxon>
        <taxon>Sternorrhyncha</taxon>
        <taxon>Aphidomorpha</taxon>
        <taxon>Aphidoidea</taxon>
        <taxon>Aphididae</taxon>
        <taxon>Macrosiphini</taxon>
        <taxon>Macrosiphum</taxon>
    </lineage>
</organism>
<dbReference type="Proteomes" id="UP001160148">
    <property type="component" value="Unassembled WGS sequence"/>
</dbReference>
<dbReference type="EMBL" id="CARXXK010001015">
    <property type="protein sequence ID" value="CAI6371744.1"/>
    <property type="molecule type" value="Genomic_DNA"/>
</dbReference>